<dbReference type="OrthoDB" id="103349at2759"/>
<dbReference type="PANTHER" id="PTHR42693">
    <property type="entry name" value="ARYLSULFATASE FAMILY MEMBER"/>
    <property type="match status" value="1"/>
</dbReference>
<dbReference type="Gene3D" id="3.40.720.10">
    <property type="entry name" value="Alkaline Phosphatase, subunit A"/>
    <property type="match status" value="1"/>
</dbReference>
<sequence>MLFSGSDNHIAGLGQMAEHMGNRELFKDKPGYEGYLNFRVAALSEILQDAGYFTLISGKWHLGAAKEHAPCSRGFDKGFVYLPGSGNHYNYEPQFKEGQPRPSLAVADPKTFWMRDGVYLDRRTELPTDFYSTKTFTDELLSYLSNRTSEEKDKPFFSYLAYTAPHWPLQAPKEVIEKYKGVYDEGPAALRLKRLARLIELGLVPKDVEPAPMVGLLDPEWKTLTPEERALSARKMETFAAMVDVVDQNIQRVLDYLESSGELDNTFILFMSDNGAEGTLLEALPMLGGVTSLGALIETHYNNELGNIGNKDSFTWYGGSWACASMAPSRGFKTWITEGGIRCPCLVRYPRIVHDENTAVTGWELFGLRAIREGKWKAIYMASPRGNEQWELYDMEADPGEIHDKALEEPDVLKRLVQHWNVYYNEVGMFDPDVTYHVVKDKRIT</sequence>
<dbReference type="AlphaFoldDB" id="R8BSN6"/>
<dbReference type="RefSeq" id="XP_007912934.1">
    <property type="nucleotide sequence ID" value="XM_007914743.1"/>
</dbReference>
<evidence type="ECO:0000256" key="3">
    <source>
        <dbReference type="ARBA" id="ARBA00022801"/>
    </source>
</evidence>
<dbReference type="InterPro" id="IPR050738">
    <property type="entry name" value="Sulfatase"/>
</dbReference>
<evidence type="ECO:0000256" key="1">
    <source>
        <dbReference type="ARBA" id="ARBA00008779"/>
    </source>
</evidence>
<evidence type="ECO:0000256" key="2">
    <source>
        <dbReference type="ARBA" id="ARBA00022723"/>
    </source>
</evidence>
<dbReference type="SUPFAM" id="SSF53649">
    <property type="entry name" value="Alkaline phosphatase-like"/>
    <property type="match status" value="1"/>
</dbReference>
<dbReference type="eggNOG" id="KOG3867">
    <property type="taxonomic scope" value="Eukaryota"/>
</dbReference>
<keyword evidence="7" id="KW-1185">Reference proteome</keyword>
<evidence type="ECO:0000256" key="4">
    <source>
        <dbReference type="ARBA" id="ARBA00022837"/>
    </source>
</evidence>
<dbReference type="InterPro" id="IPR024607">
    <property type="entry name" value="Sulfatase_CS"/>
</dbReference>
<dbReference type="Proteomes" id="UP000014074">
    <property type="component" value="Unassembled WGS sequence"/>
</dbReference>
<evidence type="ECO:0000313" key="6">
    <source>
        <dbReference type="EMBL" id="EOO02334.1"/>
    </source>
</evidence>
<keyword evidence="2" id="KW-0479">Metal-binding</keyword>
<keyword evidence="4" id="KW-0106">Calcium</keyword>
<evidence type="ECO:0000259" key="5">
    <source>
        <dbReference type="Pfam" id="PF00884"/>
    </source>
</evidence>
<dbReference type="GO" id="GO:0046872">
    <property type="term" value="F:metal ion binding"/>
    <property type="evidence" value="ECO:0007669"/>
    <property type="project" value="UniProtKB-KW"/>
</dbReference>
<protein>
    <submittedName>
        <fullName evidence="6">Putative arylsulfatase protein</fullName>
    </submittedName>
</protein>
<organism evidence="6 7">
    <name type="scientific">Phaeoacremonium minimum (strain UCR-PA7)</name>
    <name type="common">Esca disease fungus</name>
    <name type="synonym">Togninia minima</name>
    <dbReference type="NCBI Taxonomy" id="1286976"/>
    <lineage>
        <taxon>Eukaryota</taxon>
        <taxon>Fungi</taxon>
        <taxon>Dikarya</taxon>
        <taxon>Ascomycota</taxon>
        <taxon>Pezizomycotina</taxon>
        <taxon>Sordariomycetes</taxon>
        <taxon>Sordariomycetidae</taxon>
        <taxon>Togniniales</taxon>
        <taxon>Togniniaceae</taxon>
        <taxon>Phaeoacremonium</taxon>
    </lineage>
</organism>
<accession>R8BSN6</accession>
<dbReference type="KEGG" id="tmn:UCRPA7_2165"/>
<proteinExistence type="inferred from homology"/>
<comment type="similarity">
    <text evidence="1">Belongs to the sulfatase family.</text>
</comment>
<dbReference type="EMBL" id="KB932925">
    <property type="protein sequence ID" value="EOO02334.1"/>
    <property type="molecule type" value="Genomic_DNA"/>
</dbReference>
<name>R8BSN6_PHAM7</name>
<dbReference type="GO" id="GO:0004065">
    <property type="term" value="F:arylsulfatase activity"/>
    <property type="evidence" value="ECO:0007669"/>
    <property type="project" value="TreeGrafter"/>
</dbReference>
<dbReference type="InterPro" id="IPR017850">
    <property type="entry name" value="Alkaline_phosphatase_core_sf"/>
</dbReference>
<dbReference type="Gene3D" id="3.30.1120.10">
    <property type="match status" value="1"/>
</dbReference>
<dbReference type="HOGENOM" id="CLU_006332_11_1_1"/>
<dbReference type="PANTHER" id="PTHR42693:SF33">
    <property type="entry name" value="ARYLSULFATASE"/>
    <property type="match status" value="1"/>
</dbReference>
<evidence type="ECO:0000313" key="7">
    <source>
        <dbReference type="Proteomes" id="UP000014074"/>
    </source>
</evidence>
<feature type="domain" description="Sulfatase N-terminal" evidence="5">
    <location>
        <begin position="2"/>
        <end position="353"/>
    </location>
</feature>
<reference evidence="7" key="1">
    <citation type="journal article" date="2013" name="Genome Announc.">
        <title>Draft genome sequence of the ascomycete Phaeoacremonium aleophilum strain UCR-PA7, a causal agent of the esca disease complex in grapevines.</title>
        <authorList>
            <person name="Blanco-Ulate B."/>
            <person name="Rolshausen P."/>
            <person name="Cantu D."/>
        </authorList>
    </citation>
    <scope>NUCLEOTIDE SEQUENCE [LARGE SCALE GENOMIC DNA]</scope>
    <source>
        <strain evidence="7">UCR-PA7</strain>
    </source>
</reference>
<dbReference type="GeneID" id="19322387"/>
<keyword evidence="3" id="KW-0378">Hydrolase</keyword>
<gene>
    <name evidence="6" type="ORF">UCRPA7_2165</name>
</gene>
<dbReference type="PROSITE" id="PS00149">
    <property type="entry name" value="SULFATASE_2"/>
    <property type="match status" value="1"/>
</dbReference>
<dbReference type="Pfam" id="PF00884">
    <property type="entry name" value="Sulfatase"/>
    <property type="match status" value="1"/>
</dbReference>
<dbReference type="InterPro" id="IPR000917">
    <property type="entry name" value="Sulfatase_N"/>
</dbReference>